<dbReference type="PANTHER" id="PTHR22812">
    <property type="entry name" value="CHROMOBOX PROTEIN"/>
    <property type="match status" value="1"/>
</dbReference>
<evidence type="ECO:0000313" key="6">
    <source>
        <dbReference type="Proteomes" id="UP000789706"/>
    </source>
</evidence>
<evidence type="ECO:0000256" key="3">
    <source>
        <dbReference type="SAM" id="MobiDB-lite"/>
    </source>
</evidence>
<feature type="compositionally biased region" description="Basic residues" evidence="3">
    <location>
        <begin position="116"/>
        <end position="127"/>
    </location>
</feature>
<dbReference type="CDD" id="cd18657">
    <property type="entry name" value="CSD_Swi6"/>
    <property type="match status" value="1"/>
</dbReference>
<evidence type="ECO:0000313" key="5">
    <source>
        <dbReference type="EMBL" id="CAG8433950.1"/>
    </source>
</evidence>
<dbReference type="SUPFAM" id="SSF54160">
    <property type="entry name" value="Chromo domain-like"/>
    <property type="match status" value="1"/>
</dbReference>
<reference evidence="5" key="1">
    <citation type="submission" date="2021-06" db="EMBL/GenBank/DDBJ databases">
        <authorList>
            <person name="Kallberg Y."/>
            <person name="Tangrot J."/>
            <person name="Rosling A."/>
        </authorList>
    </citation>
    <scope>NUCLEOTIDE SEQUENCE</scope>
    <source>
        <strain evidence="5">AZ414A</strain>
    </source>
</reference>
<comment type="caution">
    <text evidence="5">The sequence shown here is derived from an EMBL/GenBank/DDBJ whole genome shotgun (WGS) entry which is preliminary data.</text>
</comment>
<dbReference type="Pfam" id="PF01393">
    <property type="entry name" value="Chromo_shadow"/>
    <property type="match status" value="1"/>
</dbReference>
<evidence type="ECO:0000256" key="1">
    <source>
        <dbReference type="ARBA" id="ARBA00004123"/>
    </source>
</evidence>
<keyword evidence="6" id="KW-1185">Reference proteome</keyword>
<feature type="domain" description="Chromo shadow" evidence="4">
    <location>
        <begin position="146"/>
        <end position="213"/>
    </location>
</feature>
<dbReference type="InterPro" id="IPR008251">
    <property type="entry name" value="Chromo_shadow_dom"/>
</dbReference>
<dbReference type="EMBL" id="CAJVPK010000021">
    <property type="protein sequence ID" value="CAG8433950.1"/>
    <property type="molecule type" value="Genomic_DNA"/>
</dbReference>
<organism evidence="5 6">
    <name type="scientific">Diversispora eburnea</name>
    <dbReference type="NCBI Taxonomy" id="1213867"/>
    <lineage>
        <taxon>Eukaryota</taxon>
        <taxon>Fungi</taxon>
        <taxon>Fungi incertae sedis</taxon>
        <taxon>Mucoromycota</taxon>
        <taxon>Glomeromycotina</taxon>
        <taxon>Glomeromycetes</taxon>
        <taxon>Diversisporales</taxon>
        <taxon>Diversisporaceae</taxon>
        <taxon>Diversispora</taxon>
    </lineage>
</organism>
<sequence>MSTKNKSEEEVVNELGDEFLNYDGVEGGNVGTEENTTTTENVEKKIFESVAEPTDKSKDSEEGPLGKSEKVNTDLQEQADPGFSLEDCTWENEDDVYAEELLEEYWAKLQAESSKSHSKRKGGRKRAAQSPPPTPVKRETKKQPSTASSSAESWEDKVIAVETVTRDDKTGDLLVYLKWNNGETSRHPAKDVNIKCPQKMIKFYEQRLTFAPPSTHNKS</sequence>
<gene>
    <name evidence="5" type="ORF">DEBURN_LOCUS613</name>
</gene>
<feature type="compositionally biased region" description="Polar residues" evidence="3">
    <location>
        <begin position="143"/>
        <end position="152"/>
    </location>
</feature>
<protein>
    <submittedName>
        <fullName evidence="5">2553_t:CDS:1</fullName>
    </submittedName>
</protein>
<comment type="subcellular location">
    <subcellularLocation>
        <location evidence="1">Nucleus</location>
    </subcellularLocation>
</comment>
<dbReference type="Gene3D" id="2.40.50.40">
    <property type="match status" value="2"/>
</dbReference>
<dbReference type="AlphaFoldDB" id="A0A9N8V1B4"/>
<dbReference type="SMART" id="SM00300">
    <property type="entry name" value="ChSh"/>
    <property type="match status" value="1"/>
</dbReference>
<feature type="region of interest" description="Disordered" evidence="3">
    <location>
        <begin position="1"/>
        <end position="91"/>
    </location>
</feature>
<accession>A0A9N8V1B4</accession>
<keyword evidence="2" id="KW-0539">Nucleus</keyword>
<dbReference type="InterPro" id="IPR016197">
    <property type="entry name" value="Chromo-like_dom_sf"/>
</dbReference>
<name>A0A9N8V1B4_9GLOM</name>
<dbReference type="InterPro" id="IPR051219">
    <property type="entry name" value="Heterochromatin_chromo-domain"/>
</dbReference>
<dbReference type="OrthoDB" id="433924at2759"/>
<feature type="compositionally biased region" description="Basic and acidic residues" evidence="3">
    <location>
        <begin position="41"/>
        <end position="61"/>
    </location>
</feature>
<evidence type="ECO:0000256" key="2">
    <source>
        <dbReference type="ARBA" id="ARBA00023242"/>
    </source>
</evidence>
<feature type="compositionally biased region" description="Low complexity" evidence="3">
    <location>
        <begin position="31"/>
        <end position="40"/>
    </location>
</feature>
<evidence type="ECO:0000259" key="4">
    <source>
        <dbReference type="SMART" id="SM00300"/>
    </source>
</evidence>
<dbReference type="GO" id="GO:0005634">
    <property type="term" value="C:nucleus"/>
    <property type="evidence" value="ECO:0007669"/>
    <property type="project" value="UniProtKB-SubCell"/>
</dbReference>
<feature type="region of interest" description="Disordered" evidence="3">
    <location>
        <begin position="110"/>
        <end position="158"/>
    </location>
</feature>
<dbReference type="Proteomes" id="UP000789706">
    <property type="component" value="Unassembled WGS sequence"/>
</dbReference>
<proteinExistence type="predicted"/>